<dbReference type="Gene3D" id="2.160.20.80">
    <property type="entry name" value="E3 ubiquitin-protein ligase SopA"/>
    <property type="match status" value="1"/>
</dbReference>
<accession>A0ABP7Z4Y2</accession>
<dbReference type="Proteomes" id="UP001500266">
    <property type="component" value="Unassembled WGS sequence"/>
</dbReference>
<reference evidence="2" key="1">
    <citation type="journal article" date="2019" name="Int. J. Syst. Evol. Microbiol.">
        <title>The Global Catalogue of Microorganisms (GCM) 10K type strain sequencing project: providing services to taxonomists for standard genome sequencing and annotation.</title>
        <authorList>
            <consortium name="The Broad Institute Genomics Platform"/>
            <consortium name="The Broad Institute Genome Sequencing Center for Infectious Disease"/>
            <person name="Wu L."/>
            <person name="Ma J."/>
        </authorList>
    </citation>
    <scope>NUCLEOTIDE SEQUENCE [LARGE SCALE GENOMIC DNA]</scope>
    <source>
        <strain evidence="2">JCM 17316</strain>
    </source>
</reference>
<protein>
    <recommendedName>
        <fullName evidence="3">Pentapeptide repeat-containing protein</fullName>
    </recommendedName>
</protein>
<evidence type="ECO:0000313" key="2">
    <source>
        <dbReference type="Proteomes" id="UP001500266"/>
    </source>
</evidence>
<gene>
    <name evidence="1" type="ORF">GCM10022416_40270</name>
</gene>
<evidence type="ECO:0008006" key="3">
    <source>
        <dbReference type="Google" id="ProtNLM"/>
    </source>
</evidence>
<comment type="caution">
    <text evidence="1">The sequence shown here is derived from an EMBL/GenBank/DDBJ whole genome shotgun (WGS) entry which is preliminary data.</text>
</comment>
<dbReference type="SUPFAM" id="SSF141571">
    <property type="entry name" value="Pentapeptide repeat-like"/>
    <property type="match status" value="1"/>
</dbReference>
<keyword evidence="2" id="KW-1185">Reference proteome</keyword>
<sequence>MDAAAREAPATSLRAPGFSGTRLERVRLVGADLAGPPSTRRRGAELATAELFRVGAVDCDARRASFRKVGFVHAGFAGADLEDADPKART</sequence>
<organism evidence="1 2">
    <name type="scientific">Actinomadura keratinilytica</name>
    <dbReference type="NCBI Taxonomy" id="547461"/>
    <lineage>
        <taxon>Bacteria</taxon>
        <taxon>Bacillati</taxon>
        <taxon>Actinomycetota</taxon>
        <taxon>Actinomycetes</taxon>
        <taxon>Streptosporangiales</taxon>
        <taxon>Thermomonosporaceae</taxon>
        <taxon>Actinomadura</taxon>
    </lineage>
</organism>
<evidence type="ECO:0000313" key="1">
    <source>
        <dbReference type="EMBL" id="GAA4147133.1"/>
    </source>
</evidence>
<proteinExistence type="predicted"/>
<name>A0ABP7Z4Y2_9ACTN</name>
<dbReference type="EMBL" id="BAABDO010000065">
    <property type="protein sequence ID" value="GAA4147133.1"/>
    <property type="molecule type" value="Genomic_DNA"/>
</dbReference>